<feature type="compositionally biased region" description="Basic and acidic residues" evidence="1">
    <location>
        <begin position="2173"/>
        <end position="2182"/>
    </location>
</feature>
<dbReference type="NCBIfam" id="TIGR01643">
    <property type="entry name" value="YD_repeat_2x"/>
    <property type="match status" value="2"/>
</dbReference>
<protein>
    <submittedName>
        <fullName evidence="3">RHS repeat-associated core domain-containing protein</fullName>
    </submittedName>
</protein>
<evidence type="ECO:0000256" key="1">
    <source>
        <dbReference type="SAM" id="MobiDB-lite"/>
    </source>
</evidence>
<name>A0ABW8CXH9_STRBI</name>
<organism evidence="3 4">
    <name type="scientific">Streptomyces bikiniensis</name>
    <dbReference type="NCBI Taxonomy" id="1896"/>
    <lineage>
        <taxon>Bacteria</taxon>
        <taxon>Bacillati</taxon>
        <taxon>Actinomycetota</taxon>
        <taxon>Actinomycetes</taxon>
        <taxon>Kitasatosporales</taxon>
        <taxon>Streptomycetaceae</taxon>
        <taxon>Streptomyces</taxon>
    </lineage>
</organism>
<dbReference type="Pfam" id="PF05593">
    <property type="entry name" value="RHS_repeat"/>
    <property type="match status" value="1"/>
</dbReference>
<dbReference type="InterPro" id="IPR006530">
    <property type="entry name" value="YD"/>
</dbReference>
<feature type="region of interest" description="Disordered" evidence="1">
    <location>
        <begin position="31"/>
        <end position="124"/>
    </location>
</feature>
<feature type="region of interest" description="Disordered" evidence="1">
    <location>
        <begin position="1302"/>
        <end position="1333"/>
    </location>
</feature>
<feature type="signal peptide" evidence="2">
    <location>
        <begin position="1"/>
        <end position="29"/>
    </location>
</feature>
<evidence type="ECO:0000313" key="4">
    <source>
        <dbReference type="Proteomes" id="UP001614391"/>
    </source>
</evidence>
<dbReference type="NCBIfam" id="TIGR03696">
    <property type="entry name" value="Rhs_assc_core"/>
    <property type="match status" value="1"/>
</dbReference>
<feature type="compositionally biased region" description="Low complexity" evidence="1">
    <location>
        <begin position="80"/>
        <end position="94"/>
    </location>
</feature>
<feature type="region of interest" description="Disordered" evidence="1">
    <location>
        <begin position="2166"/>
        <end position="2192"/>
    </location>
</feature>
<dbReference type="PANTHER" id="PTHR32305">
    <property type="match status" value="1"/>
</dbReference>
<evidence type="ECO:0000256" key="2">
    <source>
        <dbReference type="SAM" id="SignalP"/>
    </source>
</evidence>
<comment type="caution">
    <text evidence="3">The sequence shown here is derived from an EMBL/GenBank/DDBJ whole genome shotgun (WGS) entry which is preliminary data.</text>
</comment>
<dbReference type="PANTHER" id="PTHR32305:SF17">
    <property type="entry name" value="TRNA NUCLEASE WAPA"/>
    <property type="match status" value="1"/>
</dbReference>
<keyword evidence="4" id="KW-1185">Reference proteome</keyword>
<keyword evidence="2" id="KW-0732">Signal</keyword>
<dbReference type="InterPro" id="IPR031325">
    <property type="entry name" value="RHS_repeat"/>
</dbReference>
<dbReference type="PROSITE" id="PS51318">
    <property type="entry name" value="TAT"/>
    <property type="match status" value="1"/>
</dbReference>
<gene>
    <name evidence="3" type="ORF">ACIGW0_23305</name>
</gene>
<proteinExistence type="predicted"/>
<accession>A0ABW8CXH9</accession>
<reference evidence="3 4" key="1">
    <citation type="submission" date="2024-10" db="EMBL/GenBank/DDBJ databases">
        <title>The Natural Products Discovery Center: Release of the First 8490 Sequenced Strains for Exploring Actinobacteria Biosynthetic Diversity.</title>
        <authorList>
            <person name="Kalkreuter E."/>
            <person name="Kautsar S.A."/>
            <person name="Yang D."/>
            <person name="Bader C.D."/>
            <person name="Teijaro C.N."/>
            <person name="Fluegel L."/>
            <person name="Davis C.M."/>
            <person name="Simpson J.R."/>
            <person name="Lauterbach L."/>
            <person name="Steele A.D."/>
            <person name="Gui C."/>
            <person name="Meng S."/>
            <person name="Li G."/>
            <person name="Viehrig K."/>
            <person name="Ye F."/>
            <person name="Su P."/>
            <person name="Kiefer A.F."/>
            <person name="Nichols A."/>
            <person name="Cepeda A.J."/>
            <person name="Yan W."/>
            <person name="Fan B."/>
            <person name="Jiang Y."/>
            <person name="Adhikari A."/>
            <person name="Zheng C.-J."/>
            <person name="Schuster L."/>
            <person name="Cowan T.M."/>
            <person name="Smanski M.J."/>
            <person name="Chevrette M.G."/>
            <person name="De Carvalho L.P.S."/>
            <person name="Shen B."/>
        </authorList>
    </citation>
    <scope>NUCLEOTIDE SEQUENCE [LARGE SCALE GENOMIC DNA]</scope>
    <source>
        <strain evidence="3 4">NPDC053346</strain>
    </source>
</reference>
<dbReference type="Gene3D" id="2.180.10.10">
    <property type="entry name" value="RHS repeat-associated core"/>
    <property type="match status" value="2"/>
</dbReference>
<feature type="compositionally biased region" description="Polar residues" evidence="1">
    <location>
        <begin position="103"/>
        <end position="124"/>
    </location>
</feature>
<feature type="region of interest" description="Disordered" evidence="1">
    <location>
        <begin position="1671"/>
        <end position="1694"/>
    </location>
</feature>
<dbReference type="InterPro" id="IPR022385">
    <property type="entry name" value="Rhs_assc_core"/>
</dbReference>
<feature type="compositionally biased region" description="Polar residues" evidence="1">
    <location>
        <begin position="1302"/>
        <end position="1322"/>
    </location>
</feature>
<feature type="chain" id="PRO_5045499134" evidence="2">
    <location>
        <begin position="30"/>
        <end position="2258"/>
    </location>
</feature>
<dbReference type="Proteomes" id="UP001614391">
    <property type="component" value="Unassembled WGS sequence"/>
</dbReference>
<dbReference type="EMBL" id="JBITYT010000010">
    <property type="protein sequence ID" value="MFI9122292.1"/>
    <property type="molecule type" value="Genomic_DNA"/>
</dbReference>
<feature type="compositionally biased region" description="Basic and acidic residues" evidence="1">
    <location>
        <begin position="36"/>
        <end position="57"/>
    </location>
</feature>
<dbReference type="RefSeq" id="WP_399617940.1">
    <property type="nucleotide sequence ID" value="NZ_JBITYT010000010.1"/>
</dbReference>
<sequence length="2258" mass="242050">MSARRKRLRTAVVPAVGAALLLALLPARAAALPPDPSKDEVPREELVLENLPEEKQVDGATRNAGLDTIAAPPPTDQEEAPAGTATPPAGGTAAVTFGDPAPQQASFTSGRSAEGSTTNATPVSTVAQTDLEPVGTLPVKLGQAPGAATPTGTWQVGVYPRTAPEADSVDGAVVTVTAPSTGSVPVSVQLDYKAYQNLYGADWASRLTFVQFPECYLTTPDVEECRTYDELETVNDTKTKTITATVDTAADGTVTPAVAPRAVTPPSGVFHASHVRSSGAQQVATGGDRAVVGAVDSGMGEGGSFRSTPLISNGKWEAGTSSGAFTWSYPVEVPSAPAGPSPEISFDYNSQAVDGRTATSSPQASWLGEGWDYDPGHIERRYRTCKDDREATSAGEPNNTAKKAKTSDLCWVSYNAVMSHQGRTLELVREGTSNIYRPQHDDGTRVELKTGGTNGDNNGEYWVVTATDGTQYFYGLNKIGEGHADTQSVFTVPVFGNHPGEPCHAETFAASRCNNDATKQQAWHWGLDKVIDVHGNVMIVNWHKSTNYYAVNKKFKTPEKYDRGGLPDSIEYGLRAGALGAEPAAKIDFLLWQRCVQDDTVCASEKFDDTKNPASYRPWWDSPGNLNCKSGSKLCPGFPSFWNRLRLGGITTYAHRPGATGLAKVDTFLLNHSFPRDWYDTAPGLWLNSVTRYGFKPGDTSGTLLTKAGVSFKPYVVGTGTAHPLSGYLKDKQLPNLVPRSSTDARPGFTRPRIGTVSTEHGGDIEVTYKGGCKVQPTVAPEDNHGTCFPMRWSPDGEVEKPALAWFNKYVVHTVTETDRITGVSDRITHRYDYTDAAWAKSDDEFTKPALRTYSEWRGYRQVSTVKGSKNTPSTGNPQTQSRSVVRYFRGAGGAVKDSTGAVTLAADDAAQYAGMPAETIAYDGSGGRVVKRTLTFPWSRETASRTRDGGLPPLKAYRAGVKRSDAIQTVGTSWQAVRTETEVDPDTGIPVQMQTAVVKPNGTGETLSDYNCTTTTLLHNTTAHIIGAPSSTRKTATSCATQASADPATQLINSVRISYDDQAWGAPPLKGLVTSSAETDGTGTSHSVVTTTTYDPLGRTRKVTAPVVGTTETQYTPGDTGGAVTSVKVINPKGHATVRTFDPGRGSELTVTDPNGKVVRSEYDAFGRLVKGWSTGRSSGTQTPDVIMSYQMAESTPTVTRPTAVTAQSLKDDGTYAKQVTVYDGLMRAVQTQREAHGPGRIIVDTRYNDHGLISEQTGAYLAKGEPEAAQFKRLSDALVPSLVRTRFDGLERPVRATTYHSGDTASWSTTTYGDTNTYSRPSGGAAPATNTWTDARGRITLIQHYTNNASSRWRDTRYSYDARGNRQKVTDPAGNVWTYTHDARGRITSAKDPDTGDISYGYDNADRQTSATDLRGTIHTSYDQLGRVVAVREGTTSSAPVREYTYDDITGGIGQRTSSIRHDASGDYITRVTGFDARYQPTGRQVVIPLNAMTTGVSGTYGYAYSYTPTGKPLSVTLPAAGGLATEKVITRYNGDGLAESTSGHTWYTSDITYSPYGEPLRTVTGPQPYRVWTTNFVDQHTGRVQRTVADRETANSHRISDSTYAYDLAGNITGFARKLTDGTATTRDTQCFTYDAMGELTQAWTSSIVPQGNGTGCKAANGATWGPRTDGWPSTGPVAEAPDQVTDGETPDSVLTASLAAGAPATGTVDTGTTSYWQSFRFDLLGNRASLVEHDTKDATKDVTYTYGYGKFVAGNGTSPSYTAQPHTLSWVSTAPAGGGSSYVNDAFGNTTKRDLAATTQDLTWTRENKLATLTEDGVTTKYVYDADGNRILENSPSGSVLSLDGTELTTAAGKITRATRGYAQQGAPTVVRSTVNGSTTGHKLTVLLSDHLGTATTAVEQTANQPITRRAFKPYGEVRGPKPAWVDRRSYLGVGIDSPSGLTHIGAREYDASTGRFISADPVVDLSDPLQMNGYAYSNNSPITNSDPTGLFFFGLFKQVKKMYMQLTGIGLHANPGLKKPLAKPPVVKHTEFQNILNSIYLREVRPGSKITGDGKAATAFIHELNYGKPVNGRWHVPKVPDLMTRLSKLVEADRKARMDTGKGILTDSERKLAMAEAKELWHAMNLDDIDGRMTANVKAHPEKERSLLASRKTALSAEAMSDITGQKFEVHPKDRSPNPKPRATGNPSRLGGFMKSFGIAGGALTGVGGAAGNIKEHGVKDGLKETFEDMVDPFGVEDAANADPCENPAACIA</sequence>
<dbReference type="InterPro" id="IPR006311">
    <property type="entry name" value="TAT_signal"/>
</dbReference>
<evidence type="ECO:0000313" key="3">
    <source>
        <dbReference type="EMBL" id="MFI9122292.1"/>
    </source>
</evidence>
<dbReference type="InterPro" id="IPR050708">
    <property type="entry name" value="T6SS_VgrG/RHS"/>
</dbReference>